<keyword evidence="2" id="KW-0378">Hydrolase</keyword>
<keyword evidence="3" id="KW-1185">Reference proteome</keyword>
<dbReference type="PANTHER" id="PTHR43194">
    <property type="entry name" value="HYDROLASE ALPHA/BETA FOLD FAMILY"/>
    <property type="match status" value="1"/>
</dbReference>
<gene>
    <name evidence="2" type="ORF">DVS28_a3768</name>
</gene>
<feature type="domain" description="AB hydrolase-1" evidence="1">
    <location>
        <begin position="29"/>
        <end position="131"/>
    </location>
</feature>
<reference evidence="2 3" key="1">
    <citation type="submission" date="2018-09" db="EMBL/GenBank/DDBJ databases">
        <title>Complete genome sequence of Euzebya sp. DY32-46 isolated from seawater of Pacific Ocean.</title>
        <authorList>
            <person name="Xu L."/>
            <person name="Wu Y.-H."/>
            <person name="Xu X.-W."/>
        </authorList>
    </citation>
    <scope>NUCLEOTIDE SEQUENCE [LARGE SCALE GENOMIC DNA]</scope>
    <source>
        <strain evidence="2 3">DY32-46</strain>
    </source>
</reference>
<evidence type="ECO:0000259" key="1">
    <source>
        <dbReference type="Pfam" id="PF00561"/>
    </source>
</evidence>
<sequence>MPSTTATARPMTVEVDGATIAATLRGDGPLIALHAAPMDSRSFEGLAEVLAADWTVLTADPRGVARSTVADRTAHVTPDQRAADLAAVLQEVDAGPATVVGSSGGAVSALALAATRPELLEVVVAHEPPLCVLLPDARDLRVGTEEMVRRFTAGDREGYWRLFLDQANIHVPDEVFAGVFGQEPEGRDAEDEAFGVENMLVETSFWEPPLDRLRSCEVPIVVGIGEESTGELCDRTSRRLAEELGLEPTMFPGGHIGFTDHAEAFASVLRAVGRSGRDD</sequence>
<dbReference type="SUPFAM" id="SSF53474">
    <property type="entry name" value="alpha/beta-Hydrolases"/>
    <property type="match status" value="1"/>
</dbReference>
<accession>A0A346Y1U3</accession>
<dbReference type="PANTHER" id="PTHR43194:SF2">
    <property type="entry name" value="PEROXISOMAL MEMBRANE PROTEIN LPX1"/>
    <property type="match status" value="1"/>
</dbReference>
<evidence type="ECO:0000313" key="2">
    <source>
        <dbReference type="EMBL" id="AXV08440.1"/>
    </source>
</evidence>
<dbReference type="GO" id="GO:0016787">
    <property type="term" value="F:hydrolase activity"/>
    <property type="evidence" value="ECO:0007669"/>
    <property type="project" value="UniProtKB-KW"/>
</dbReference>
<dbReference type="Proteomes" id="UP000264006">
    <property type="component" value="Chromosome"/>
</dbReference>
<dbReference type="OrthoDB" id="3210164at2"/>
<proteinExistence type="predicted"/>
<name>A0A346Y1U3_9ACTN</name>
<dbReference type="AlphaFoldDB" id="A0A346Y1U3"/>
<dbReference type="InterPro" id="IPR029058">
    <property type="entry name" value="AB_hydrolase_fold"/>
</dbReference>
<organism evidence="2 3">
    <name type="scientific">Euzebya pacifica</name>
    <dbReference type="NCBI Taxonomy" id="1608957"/>
    <lineage>
        <taxon>Bacteria</taxon>
        <taxon>Bacillati</taxon>
        <taxon>Actinomycetota</taxon>
        <taxon>Nitriliruptoria</taxon>
        <taxon>Euzebyales</taxon>
    </lineage>
</organism>
<dbReference type="Gene3D" id="3.40.50.1820">
    <property type="entry name" value="alpha/beta hydrolase"/>
    <property type="match status" value="1"/>
</dbReference>
<dbReference type="InterPro" id="IPR000073">
    <property type="entry name" value="AB_hydrolase_1"/>
</dbReference>
<dbReference type="Pfam" id="PF00561">
    <property type="entry name" value="Abhydrolase_1"/>
    <property type="match status" value="1"/>
</dbReference>
<dbReference type="InterPro" id="IPR050228">
    <property type="entry name" value="Carboxylesterase_BioH"/>
</dbReference>
<dbReference type="EMBL" id="CP031165">
    <property type="protein sequence ID" value="AXV08440.1"/>
    <property type="molecule type" value="Genomic_DNA"/>
</dbReference>
<evidence type="ECO:0000313" key="3">
    <source>
        <dbReference type="Proteomes" id="UP000264006"/>
    </source>
</evidence>
<protein>
    <submittedName>
        <fullName evidence="2">Putative hydrolase</fullName>
    </submittedName>
</protein>
<dbReference type="KEGG" id="euz:DVS28_a3768"/>
<dbReference type="RefSeq" id="WP_114592783.1">
    <property type="nucleotide sequence ID" value="NZ_CP031165.1"/>
</dbReference>